<evidence type="ECO:0000313" key="1">
    <source>
        <dbReference type="EMBL" id="CCO60361.1"/>
    </source>
</evidence>
<dbReference type="RefSeq" id="WP_022560987.1">
    <property type="nucleotide sequence ID" value="NC_022543.1"/>
</dbReference>
<dbReference type="AlphaFoldDB" id="U4KBT1"/>
<dbReference type="EMBL" id="FO203527">
    <property type="protein sequence ID" value="CCO60361.1"/>
    <property type="molecule type" value="Genomic_DNA"/>
</dbReference>
<sequence length="119" mass="13478">MVEYKQLLKYAKDEDDFPVSLYLAKTGVTINWKGNVPDVILYIPESIFQSVACSFIEKIGPEDYYSTTILDSSHVELLCNCTETSHFSEEYKVTLAAIKHFIESGLNKLSSHYLAFEGP</sequence>
<evidence type="ECO:0000313" key="2">
    <source>
        <dbReference type="Proteomes" id="UP000016895"/>
    </source>
</evidence>
<dbReference type="OrthoDB" id="9178495at2"/>
<name>U4KBT1_9VIBR</name>
<dbReference type="Proteomes" id="UP000016895">
    <property type="component" value="Chromosome 2"/>
</dbReference>
<organism evidence="1 2">
    <name type="scientific">Vibrio nigripulchritudo</name>
    <dbReference type="NCBI Taxonomy" id="28173"/>
    <lineage>
        <taxon>Bacteria</taxon>
        <taxon>Pseudomonadati</taxon>
        <taxon>Pseudomonadota</taxon>
        <taxon>Gammaproteobacteria</taxon>
        <taxon>Vibrionales</taxon>
        <taxon>Vibrionaceae</taxon>
        <taxon>Vibrio</taxon>
    </lineage>
</organism>
<dbReference type="KEGG" id="vni:VIBNI_B0553"/>
<protein>
    <submittedName>
        <fullName evidence="1">Uncharacterized protein</fullName>
    </submittedName>
</protein>
<gene>
    <name evidence="1" type="ORF">VIBNI_B0553</name>
</gene>
<proteinExistence type="predicted"/>
<accession>U4KBT1</accession>
<keyword evidence="2" id="KW-1185">Reference proteome</keyword>
<reference evidence="1 2" key="1">
    <citation type="journal article" date="2013" name="ISME J.">
        <title>Comparative genomics of pathogenic lineages of Vibrio nigripulchritudo identifies virulence-associated traits.</title>
        <authorList>
            <person name="Goudenege D."/>
            <person name="Labreuche Y."/>
            <person name="Krin E."/>
            <person name="Ansquer D."/>
            <person name="Mangenot S."/>
            <person name="Calteau A."/>
            <person name="Medigue C."/>
            <person name="Mazel D."/>
            <person name="Polz M.F."/>
            <person name="Le Roux F."/>
        </authorList>
    </citation>
    <scope>NUCLEOTIDE SEQUENCE [LARGE SCALE GENOMIC DNA]</scope>
    <source>
        <strain evidence="2">SnF1</strain>
    </source>
</reference>